<evidence type="ECO:0000313" key="2">
    <source>
        <dbReference type="EMBL" id="RDX51171.1"/>
    </source>
</evidence>
<reference evidence="2 3" key="1">
    <citation type="journal article" date="2018" name="Biotechnol. Biofuels">
        <title>Integrative visual omics of the white-rot fungus Polyporus brumalis exposes the biotechnological potential of its oxidative enzymes for delignifying raw plant biomass.</title>
        <authorList>
            <person name="Miyauchi S."/>
            <person name="Rancon A."/>
            <person name="Drula E."/>
            <person name="Hage H."/>
            <person name="Chaduli D."/>
            <person name="Favel A."/>
            <person name="Grisel S."/>
            <person name="Henrissat B."/>
            <person name="Herpoel-Gimbert I."/>
            <person name="Ruiz-Duenas F.J."/>
            <person name="Chevret D."/>
            <person name="Hainaut M."/>
            <person name="Lin J."/>
            <person name="Wang M."/>
            <person name="Pangilinan J."/>
            <person name="Lipzen A."/>
            <person name="Lesage-Meessen L."/>
            <person name="Navarro D."/>
            <person name="Riley R."/>
            <person name="Grigoriev I.V."/>
            <person name="Zhou S."/>
            <person name="Raouche S."/>
            <person name="Rosso M.N."/>
        </authorList>
    </citation>
    <scope>NUCLEOTIDE SEQUENCE [LARGE SCALE GENOMIC DNA]</scope>
    <source>
        <strain evidence="2 3">BRFM 1820</strain>
    </source>
</reference>
<evidence type="ECO:0000256" key="1">
    <source>
        <dbReference type="SAM" id="MobiDB-lite"/>
    </source>
</evidence>
<organism evidence="2 3">
    <name type="scientific">Lentinus brumalis</name>
    <dbReference type="NCBI Taxonomy" id="2498619"/>
    <lineage>
        <taxon>Eukaryota</taxon>
        <taxon>Fungi</taxon>
        <taxon>Dikarya</taxon>
        <taxon>Basidiomycota</taxon>
        <taxon>Agaricomycotina</taxon>
        <taxon>Agaricomycetes</taxon>
        <taxon>Polyporales</taxon>
        <taxon>Polyporaceae</taxon>
        <taxon>Lentinus</taxon>
    </lineage>
</organism>
<sequence length="436" mass="48059">MATHSANSDVSYDPGPRLPAGWTARWHPVHRQWYYINCGIFPNEYTWQHPRMAQAPGSLPSHPPPNTPDPVPPPPSGCENTNTADDDDNDDEEDNEEPGPAPASQPDQAVSAARVAFSALELQQMVTVTTQHNPYLAPRSRRGETWAAVLRDLQSQGLCLTSSVRTIQNKVKALLEHHRNSNPRSEISKALDRHASIKAQMPALLDRLTGAKQSAAKVAEEQKDQVREDSQRKVSQGEHIRKMSLITMTRHSATPEEGSPLSKSDPTALNAGRQRAALGNETHSGTPTPGQQREDASNSDKQAGNDEGGVDKDGEDASDDDAIRIGNKENTVPQATPPSSQSNTVPTPTRSTPKKRKRGTASTPDRKGKRRRVRDGGMSDLMTELQEARDEDRRAREQEQAVRQQRDDKLLAFMRESQQSQAEFQKELIQALKGAN</sequence>
<dbReference type="InterPro" id="IPR001202">
    <property type="entry name" value="WW_dom"/>
</dbReference>
<evidence type="ECO:0000313" key="3">
    <source>
        <dbReference type="Proteomes" id="UP000256964"/>
    </source>
</evidence>
<feature type="compositionally biased region" description="Polar residues" evidence="1">
    <location>
        <begin position="328"/>
        <end position="351"/>
    </location>
</feature>
<name>A0A371DF50_9APHY</name>
<keyword evidence="3" id="KW-1185">Reference proteome</keyword>
<feature type="region of interest" description="Disordered" evidence="1">
    <location>
        <begin position="215"/>
        <end position="244"/>
    </location>
</feature>
<dbReference type="CDD" id="cd00201">
    <property type="entry name" value="WW"/>
    <property type="match status" value="1"/>
</dbReference>
<feature type="compositionally biased region" description="Acidic residues" evidence="1">
    <location>
        <begin position="84"/>
        <end position="97"/>
    </location>
</feature>
<feature type="region of interest" description="Disordered" evidence="1">
    <location>
        <begin position="275"/>
        <end position="407"/>
    </location>
</feature>
<accession>A0A371DF50</accession>
<feature type="compositionally biased region" description="Basic and acidic residues" evidence="1">
    <location>
        <begin position="386"/>
        <end position="407"/>
    </location>
</feature>
<gene>
    <name evidence="2" type="ORF">OH76DRAFT_1417532</name>
</gene>
<feature type="compositionally biased region" description="Polar residues" evidence="1">
    <location>
        <begin position="281"/>
        <end position="291"/>
    </location>
</feature>
<dbReference type="EMBL" id="KZ857396">
    <property type="protein sequence ID" value="RDX51171.1"/>
    <property type="molecule type" value="Genomic_DNA"/>
</dbReference>
<feature type="region of interest" description="Disordered" evidence="1">
    <location>
        <begin position="52"/>
        <end position="111"/>
    </location>
</feature>
<dbReference type="Gene3D" id="2.20.70.10">
    <property type="match status" value="1"/>
</dbReference>
<feature type="compositionally biased region" description="Basic and acidic residues" evidence="1">
    <location>
        <begin position="218"/>
        <end position="241"/>
    </location>
</feature>
<evidence type="ECO:0008006" key="4">
    <source>
        <dbReference type="Google" id="ProtNLM"/>
    </source>
</evidence>
<feature type="compositionally biased region" description="Pro residues" evidence="1">
    <location>
        <begin position="61"/>
        <end position="76"/>
    </location>
</feature>
<proteinExistence type="predicted"/>
<dbReference type="AlphaFoldDB" id="A0A371DF50"/>
<protein>
    <recommendedName>
        <fullName evidence="4">WW domain-containing protein</fullName>
    </recommendedName>
</protein>
<dbReference type="OrthoDB" id="3049768at2759"/>
<dbReference type="Proteomes" id="UP000256964">
    <property type="component" value="Unassembled WGS sequence"/>
</dbReference>